<dbReference type="InterPro" id="IPR036465">
    <property type="entry name" value="vWFA_dom_sf"/>
</dbReference>
<dbReference type="SMART" id="SM00327">
    <property type="entry name" value="VWA"/>
    <property type="match status" value="1"/>
</dbReference>
<dbReference type="CDD" id="cd00198">
    <property type="entry name" value="vWFA"/>
    <property type="match status" value="1"/>
</dbReference>
<comment type="caution">
    <text evidence="3">The sequence shown here is derived from an EMBL/GenBank/DDBJ whole genome shotgun (WGS) entry which is preliminary data.</text>
</comment>
<dbReference type="EMBL" id="JAVDQH010000010">
    <property type="protein sequence ID" value="MDR6244808.1"/>
    <property type="molecule type" value="Genomic_DNA"/>
</dbReference>
<dbReference type="InterPro" id="IPR051266">
    <property type="entry name" value="CLCR"/>
</dbReference>
<evidence type="ECO:0000259" key="2">
    <source>
        <dbReference type="PROSITE" id="PS50234"/>
    </source>
</evidence>
<dbReference type="Pfam" id="PF00092">
    <property type="entry name" value="VWA"/>
    <property type="match status" value="1"/>
</dbReference>
<dbReference type="Gene3D" id="3.40.50.410">
    <property type="entry name" value="von Willebrand factor, type A domain"/>
    <property type="match status" value="1"/>
</dbReference>
<reference evidence="3 4" key="1">
    <citation type="submission" date="2023-07" db="EMBL/GenBank/DDBJ databases">
        <title>Genomic Encyclopedia of Type Strains, Phase IV (KMG-IV): sequencing the most valuable type-strain genomes for metagenomic binning, comparative biology and taxonomic classification.</title>
        <authorList>
            <person name="Goeker M."/>
        </authorList>
    </citation>
    <scope>NUCLEOTIDE SEQUENCE [LARGE SCALE GENOMIC DNA]</scope>
    <source>
        <strain evidence="3 4">DSM 22170</strain>
    </source>
</reference>
<keyword evidence="1" id="KW-0812">Transmembrane</keyword>
<dbReference type="InterPro" id="IPR002035">
    <property type="entry name" value="VWF_A"/>
</dbReference>
<name>A0ABU1J2V0_9BACL</name>
<dbReference type="RefSeq" id="WP_373289090.1">
    <property type="nucleotide sequence ID" value="NZ_BMMB01000002.1"/>
</dbReference>
<keyword evidence="1" id="KW-1133">Transmembrane helix</keyword>
<protein>
    <recommendedName>
        <fullName evidence="2">VWFA domain-containing protein</fullName>
    </recommendedName>
</protein>
<keyword evidence="4" id="KW-1185">Reference proteome</keyword>
<keyword evidence="1" id="KW-0472">Membrane</keyword>
<dbReference type="Proteomes" id="UP001185028">
    <property type="component" value="Unassembled WGS sequence"/>
</dbReference>
<proteinExistence type="predicted"/>
<dbReference type="PANTHER" id="PTHR10579:SF43">
    <property type="entry name" value="ZINC FINGER (C3HC4-TYPE RING FINGER) FAMILY PROTEIN"/>
    <property type="match status" value="1"/>
</dbReference>
<feature type="domain" description="VWFA" evidence="2">
    <location>
        <begin position="48"/>
        <end position="233"/>
    </location>
</feature>
<evidence type="ECO:0000313" key="4">
    <source>
        <dbReference type="Proteomes" id="UP001185028"/>
    </source>
</evidence>
<gene>
    <name evidence="3" type="ORF">JOC58_002705</name>
</gene>
<dbReference type="PROSITE" id="PS50234">
    <property type="entry name" value="VWFA"/>
    <property type="match status" value="1"/>
</dbReference>
<organism evidence="3 4">
    <name type="scientific">Paenibacillus hunanensis</name>
    <dbReference type="NCBI Taxonomy" id="539262"/>
    <lineage>
        <taxon>Bacteria</taxon>
        <taxon>Bacillati</taxon>
        <taxon>Bacillota</taxon>
        <taxon>Bacilli</taxon>
        <taxon>Bacillales</taxon>
        <taxon>Paenibacillaceae</taxon>
        <taxon>Paenibacillus</taxon>
    </lineage>
</organism>
<accession>A0ABU1J2V0</accession>
<dbReference type="SUPFAM" id="SSF53300">
    <property type="entry name" value="vWA-like"/>
    <property type="match status" value="1"/>
</dbReference>
<dbReference type="PANTHER" id="PTHR10579">
    <property type="entry name" value="CALCIUM-ACTIVATED CHLORIDE CHANNEL REGULATOR"/>
    <property type="match status" value="1"/>
</dbReference>
<sequence length="607" mass="65550">MMHVRTFKFMHILLAMVLLVSLLSGARMTFAAASGNTGSSGAAGSNIDAVLLLDVSNSMKSSDPQKLGNEAMKLFIDMLPAQGDRVGVVAYTDQIEREKALTSLNSSDSKASLKRFIDDLNRGPYTDISIGMGEAISILQDGARQGSEPMIVLFADGNNDLNSNAGKTNSQADQQLKAAVDNAKKLGYPVYTVGLNADGKLNQQALANIASETGGKSFVTSSADELPQILSEIFAAHQQVNVVPVDSITGNGQFQNIKINIPNASVKEANISIMSSQKVEVKLIDPDGKAVTVPSDQVSVSTSKSYSLVKLLNPQQGDWTLQVKGADKDKIDINLIFNYSLELALEPLASKSYSKGDKIDISAYMTSNGQKLTDASQVGSLKAVLNVTDLDSGAKSQVPLTTNGIQFTGTFEVPDNHRYQLVVRAEEQSFYRETAPVTVDATGKATSGNENSGTATAAPSDGKIAGLSLISWIIIALVVILLGVGIWFLLRFLKQRNRGFVGQMVIEIRDENTGEKSYPQYKKLNTFRGRFNLHQLLQLAPELKETEQITFTPGNNDRILIRNGAESGIEKSGRSIDASRGYELKSGDRLTIALRQVDKTILLEYLN</sequence>
<evidence type="ECO:0000256" key="1">
    <source>
        <dbReference type="SAM" id="Phobius"/>
    </source>
</evidence>
<evidence type="ECO:0000313" key="3">
    <source>
        <dbReference type="EMBL" id="MDR6244808.1"/>
    </source>
</evidence>
<feature type="transmembrane region" description="Helical" evidence="1">
    <location>
        <begin position="469"/>
        <end position="490"/>
    </location>
</feature>